<proteinExistence type="predicted"/>
<protein>
    <submittedName>
        <fullName evidence="2">Unannotated protein</fullName>
    </submittedName>
</protein>
<name>A0A6J7FU15_9ZZZZ</name>
<organism evidence="2">
    <name type="scientific">freshwater metagenome</name>
    <dbReference type="NCBI Taxonomy" id="449393"/>
    <lineage>
        <taxon>unclassified sequences</taxon>
        <taxon>metagenomes</taxon>
        <taxon>ecological metagenomes</taxon>
    </lineage>
</organism>
<feature type="compositionally biased region" description="Pro residues" evidence="1">
    <location>
        <begin position="102"/>
        <end position="117"/>
    </location>
</feature>
<reference evidence="2" key="1">
    <citation type="submission" date="2020-05" db="EMBL/GenBank/DDBJ databases">
        <authorList>
            <person name="Chiriac C."/>
            <person name="Salcher M."/>
            <person name="Ghai R."/>
            <person name="Kavagutti S V."/>
        </authorList>
    </citation>
    <scope>NUCLEOTIDE SEQUENCE</scope>
</reference>
<dbReference type="AlphaFoldDB" id="A0A6J7FU15"/>
<dbReference type="EMBL" id="CAFBMK010000012">
    <property type="protein sequence ID" value="CAB4897478.1"/>
    <property type="molecule type" value="Genomic_DNA"/>
</dbReference>
<accession>A0A6J7FU15</accession>
<evidence type="ECO:0000256" key="1">
    <source>
        <dbReference type="SAM" id="MobiDB-lite"/>
    </source>
</evidence>
<feature type="region of interest" description="Disordered" evidence="1">
    <location>
        <begin position="73"/>
        <end position="117"/>
    </location>
</feature>
<gene>
    <name evidence="2" type="ORF">UFOPK3564_00381</name>
</gene>
<dbReference type="CDD" id="cd00048">
    <property type="entry name" value="DSRM_SF"/>
    <property type="match status" value="1"/>
</dbReference>
<sequence>MLPNAPEVEHATTDIQGRPDPLTVQARASITFTDGTEAIETVGEGPSENEARRYAAQNALIVLRTRAPYLAQSLDNRQAKNAKKRRQRARRKERRAAADAAQPPPHLRPPGRPLGGQ</sequence>
<feature type="compositionally biased region" description="Basic residues" evidence="1">
    <location>
        <begin position="80"/>
        <end position="94"/>
    </location>
</feature>
<evidence type="ECO:0000313" key="2">
    <source>
        <dbReference type="EMBL" id="CAB4897478.1"/>
    </source>
</evidence>
<feature type="region of interest" description="Disordered" evidence="1">
    <location>
        <begin position="1"/>
        <end position="23"/>
    </location>
</feature>